<reference evidence="3" key="1">
    <citation type="journal article" date="2019" name="Int. J. Syst. Evol. Microbiol.">
        <title>The Global Catalogue of Microorganisms (GCM) 10K type strain sequencing project: providing services to taxonomists for standard genome sequencing and annotation.</title>
        <authorList>
            <consortium name="The Broad Institute Genomics Platform"/>
            <consortium name="The Broad Institute Genome Sequencing Center for Infectious Disease"/>
            <person name="Wu L."/>
            <person name="Ma J."/>
        </authorList>
    </citation>
    <scope>NUCLEOTIDE SEQUENCE [LARGE SCALE GENOMIC DNA]</scope>
    <source>
        <strain evidence="3">JCM 10083</strain>
    </source>
</reference>
<dbReference type="EMBL" id="JBHTEE010000001">
    <property type="protein sequence ID" value="MFC7606830.1"/>
    <property type="molecule type" value="Genomic_DNA"/>
</dbReference>
<proteinExistence type="predicted"/>
<sequence length="80" mass="8625">MIPRYGEIDITEHRRLEGGTSGSGHFLLAASGRDGEEEFPRPEGRGSGPYSAGTFLKAVDTPSALPARDRPVSVRCLDPR</sequence>
<evidence type="ECO:0000256" key="1">
    <source>
        <dbReference type="SAM" id="MobiDB-lite"/>
    </source>
</evidence>
<dbReference type="RefSeq" id="WP_343969841.1">
    <property type="nucleotide sequence ID" value="NZ_BAAAGK010000080.1"/>
</dbReference>
<evidence type="ECO:0000313" key="2">
    <source>
        <dbReference type="EMBL" id="MFC7606830.1"/>
    </source>
</evidence>
<name>A0ABW2TFR4_9ACTN</name>
<organism evidence="2 3">
    <name type="scientific">Streptosporangium amethystogenes subsp. fukuiense</name>
    <dbReference type="NCBI Taxonomy" id="698418"/>
    <lineage>
        <taxon>Bacteria</taxon>
        <taxon>Bacillati</taxon>
        <taxon>Actinomycetota</taxon>
        <taxon>Actinomycetes</taxon>
        <taxon>Streptosporangiales</taxon>
        <taxon>Streptosporangiaceae</taxon>
        <taxon>Streptosporangium</taxon>
    </lineage>
</organism>
<accession>A0ABW2TFR4</accession>
<dbReference type="Proteomes" id="UP001596514">
    <property type="component" value="Unassembled WGS sequence"/>
</dbReference>
<evidence type="ECO:0000313" key="3">
    <source>
        <dbReference type="Proteomes" id="UP001596514"/>
    </source>
</evidence>
<feature type="region of interest" description="Disordered" evidence="1">
    <location>
        <begin position="13"/>
        <end position="53"/>
    </location>
</feature>
<comment type="caution">
    <text evidence="2">The sequence shown here is derived from an EMBL/GenBank/DDBJ whole genome shotgun (WGS) entry which is preliminary data.</text>
</comment>
<protein>
    <submittedName>
        <fullName evidence="2">Uncharacterized protein</fullName>
    </submittedName>
</protein>
<keyword evidence="3" id="KW-1185">Reference proteome</keyword>
<gene>
    <name evidence="2" type="ORF">ACFQVD_42720</name>
</gene>